<keyword evidence="7" id="KW-0812">Transmembrane</keyword>
<keyword evidence="6" id="KW-0560">Oxidoreductase</keyword>
<keyword evidence="5 6" id="KW-0349">Heme</keyword>
<dbReference type="InterPro" id="IPR017972">
    <property type="entry name" value="Cyt_P450_CS"/>
</dbReference>
<dbReference type="PRINTS" id="PR00385">
    <property type="entry name" value="P450"/>
</dbReference>
<keyword evidence="7" id="KW-0472">Membrane</keyword>
<dbReference type="OrthoDB" id="3934656at2759"/>
<dbReference type="InterPro" id="IPR036396">
    <property type="entry name" value="Cyt_P450_sf"/>
</dbReference>
<evidence type="ECO:0000256" key="6">
    <source>
        <dbReference type="RuleBase" id="RU000461"/>
    </source>
</evidence>
<dbReference type="EMBL" id="KZ805495">
    <property type="protein sequence ID" value="PVH95494.1"/>
    <property type="molecule type" value="Genomic_DNA"/>
</dbReference>
<dbReference type="PANTHER" id="PTHR24305:SF232">
    <property type="entry name" value="P450, PUTATIVE (EUROFUNG)-RELATED"/>
    <property type="match status" value="1"/>
</dbReference>
<evidence type="ECO:0000313" key="9">
    <source>
        <dbReference type="Proteomes" id="UP000244855"/>
    </source>
</evidence>
<keyword evidence="9" id="KW-1185">Reference proteome</keyword>
<comment type="cofactor">
    <cofactor evidence="1 5">
        <name>heme</name>
        <dbReference type="ChEBI" id="CHEBI:30413"/>
    </cofactor>
</comment>
<name>A0A2V1DEE8_9PLEO</name>
<feature type="binding site" description="axial binding residue" evidence="5">
    <location>
        <position position="473"/>
    </location>
    <ligand>
        <name>heme</name>
        <dbReference type="ChEBI" id="CHEBI:30413"/>
    </ligand>
    <ligandPart>
        <name>Fe</name>
        <dbReference type="ChEBI" id="CHEBI:18248"/>
    </ligandPart>
</feature>
<dbReference type="PROSITE" id="PS00086">
    <property type="entry name" value="CYTOCHROME_P450"/>
    <property type="match status" value="1"/>
</dbReference>
<keyword evidence="3 5" id="KW-0479">Metal-binding</keyword>
<dbReference type="SUPFAM" id="SSF48264">
    <property type="entry name" value="Cytochrome P450"/>
    <property type="match status" value="1"/>
</dbReference>
<feature type="transmembrane region" description="Helical" evidence="7">
    <location>
        <begin position="18"/>
        <end position="36"/>
    </location>
</feature>
<organism evidence="8 9">
    <name type="scientific">Periconia macrospinosa</name>
    <dbReference type="NCBI Taxonomy" id="97972"/>
    <lineage>
        <taxon>Eukaryota</taxon>
        <taxon>Fungi</taxon>
        <taxon>Dikarya</taxon>
        <taxon>Ascomycota</taxon>
        <taxon>Pezizomycotina</taxon>
        <taxon>Dothideomycetes</taxon>
        <taxon>Pleosporomycetidae</taxon>
        <taxon>Pleosporales</taxon>
        <taxon>Massarineae</taxon>
        <taxon>Periconiaceae</taxon>
        <taxon>Periconia</taxon>
    </lineage>
</organism>
<protein>
    <submittedName>
        <fullName evidence="8">Cytochrome P450 monooxygenase-like protein</fullName>
    </submittedName>
</protein>
<sequence>MGLLATFNITENLTLGRFIWSVLALIITPFIYRIVYSLYFDPLARFPGPWYTSSFSSFIALISVRKQEPEFIHSLVKKYGSTLPIRISPTTLFFPRPSALKDIYWTPSLNHKTKLYGTGALGPPHLFSTIEAESHKQLRRALSNAPWTIGQLKKKWESRFDTLVTLFIHKMNEHAAADRTICISDKVAQFAADVMSMISFGEPFGCVANQRDEKRILENWRQGLPFFGFIARCRFFRDQVMNVGFLASWFLPTFDQAYGMGWLMGEADRQVTERERQNAEKEFEGMPDFMQQYVHFFFYHYCLDARYQDNTTLTPLQKRAHVTLLIQAGADTTATALGSILRFIASNPSSLHLAHAEIEKADQAGLLSTPIQYEETRQHLPYMVACIREGLRLNPPAPNLFGRVVPEGGKVIDGVFVPGGTEVTTHAFTTQRDVGLYGEDAEEFKPERWLKSEEVMLEYEASQFTFGMGPRVCLGKDIAIMEMYKLLPEIIRRFDIEIEAKGSYIVSGGVAYNEGFLGKFHARKTG</sequence>
<dbReference type="Proteomes" id="UP000244855">
    <property type="component" value="Unassembled WGS sequence"/>
</dbReference>
<dbReference type="GO" id="GO:0004497">
    <property type="term" value="F:monooxygenase activity"/>
    <property type="evidence" value="ECO:0007669"/>
    <property type="project" value="UniProtKB-KW"/>
</dbReference>
<evidence type="ECO:0000256" key="2">
    <source>
        <dbReference type="ARBA" id="ARBA00010617"/>
    </source>
</evidence>
<evidence type="ECO:0000313" key="8">
    <source>
        <dbReference type="EMBL" id="PVH95494.1"/>
    </source>
</evidence>
<evidence type="ECO:0000256" key="7">
    <source>
        <dbReference type="SAM" id="Phobius"/>
    </source>
</evidence>
<evidence type="ECO:0000256" key="4">
    <source>
        <dbReference type="ARBA" id="ARBA00023004"/>
    </source>
</evidence>
<evidence type="ECO:0000256" key="3">
    <source>
        <dbReference type="ARBA" id="ARBA00022723"/>
    </source>
</evidence>
<keyword evidence="4 5" id="KW-0408">Iron</keyword>
<reference evidence="8 9" key="1">
    <citation type="journal article" date="2018" name="Sci. Rep.">
        <title>Comparative genomics provides insights into the lifestyle and reveals functional heterogeneity of dark septate endophytic fungi.</title>
        <authorList>
            <person name="Knapp D.G."/>
            <person name="Nemeth J.B."/>
            <person name="Barry K."/>
            <person name="Hainaut M."/>
            <person name="Henrissat B."/>
            <person name="Johnson J."/>
            <person name="Kuo A."/>
            <person name="Lim J.H.P."/>
            <person name="Lipzen A."/>
            <person name="Nolan M."/>
            <person name="Ohm R.A."/>
            <person name="Tamas L."/>
            <person name="Grigoriev I.V."/>
            <person name="Spatafora J.W."/>
            <person name="Nagy L.G."/>
            <person name="Kovacs G.M."/>
        </authorList>
    </citation>
    <scope>NUCLEOTIDE SEQUENCE [LARGE SCALE GENOMIC DNA]</scope>
    <source>
        <strain evidence="8 9">DSE2036</strain>
    </source>
</reference>
<dbReference type="Pfam" id="PF00067">
    <property type="entry name" value="p450"/>
    <property type="match status" value="1"/>
</dbReference>
<dbReference type="GO" id="GO:0020037">
    <property type="term" value="F:heme binding"/>
    <property type="evidence" value="ECO:0007669"/>
    <property type="project" value="InterPro"/>
</dbReference>
<dbReference type="InterPro" id="IPR002403">
    <property type="entry name" value="Cyt_P450_E_grp-IV"/>
</dbReference>
<dbReference type="InterPro" id="IPR050121">
    <property type="entry name" value="Cytochrome_P450_monoxygenase"/>
</dbReference>
<keyword evidence="6 8" id="KW-0503">Monooxygenase</keyword>
<dbReference type="InterPro" id="IPR001128">
    <property type="entry name" value="Cyt_P450"/>
</dbReference>
<dbReference type="AlphaFoldDB" id="A0A2V1DEE8"/>
<accession>A0A2V1DEE8</accession>
<evidence type="ECO:0000256" key="5">
    <source>
        <dbReference type="PIRSR" id="PIRSR602403-1"/>
    </source>
</evidence>
<dbReference type="PANTHER" id="PTHR24305">
    <property type="entry name" value="CYTOCHROME P450"/>
    <property type="match status" value="1"/>
</dbReference>
<proteinExistence type="inferred from homology"/>
<dbReference type="Gene3D" id="1.10.630.10">
    <property type="entry name" value="Cytochrome P450"/>
    <property type="match status" value="1"/>
</dbReference>
<gene>
    <name evidence="8" type="ORF">DM02DRAFT_600800</name>
</gene>
<comment type="similarity">
    <text evidence="2 6">Belongs to the cytochrome P450 family.</text>
</comment>
<dbReference type="GO" id="GO:0016705">
    <property type="term" value="F:oxidoreductase activity, acting on paired donors, with incorporation or reduction of molecular oxygen"/>
    <property type="evidence" value="ECO:0007669"/>
    <property type="project" value="InterPro"/>
</dbReference>
<dbReference type="GO" id="GO:0005506">
    <property type="term" value="F:iron ion binding"/>
    <property type="evidence" value="ECO:0007669"/>
    <property type="project" value="InterPro"/>
</dbReference>
<dbReference type="PRINTS" id="PR00465">
    <property type="entry name" value="EP450IV"/>
</dbReference>
<keyword evidence="7" id="KW-1133">Transmembrane helix</keyword>
<dbReference type="STRING" id="97972.A0A2V1DEE8"/>
<evidence type="ECO:0000256" key="1">
    <source>
        <dbReference type="ARBA" id="ARBA00001971"/>
    </source>
</evidence>